<reference evidence="7" key="1">
    <citation type="submission" date="2022-07" db="EMBL/GenBank/DDBJ databases">
        <title>Genome analysis of Parmales, a sister group of diatoms, reveals the evolutionary specialization of diatoms from phago-mixotrophs to photoautotrophs.</title>
        <authorList>
            <person name="Ban H."/>
            <person name="Sato S."/>
            <person name="Yoshikawa S."/>
            <person name="Kazumasa Y."/>
            <person name="Nakamura Y."/>
            <person name="Ichinomiya M."/>
            <person name="Saitoh K."/>
            <person name="Sato N."/>
            <person name="Blanc-Mathieu R."/>
            <person name="Endo H."/>
            <person name="Kuwata A."/>
            <person name="Ogata H."/>
        </authorList>
    </citation>
    <scope>NUCLEOTIDE SEQUENCE</scope>
</reference>
<dbReference type="PANTHER" id="PTHR23112">
    <property type="entry name" value="G PROTEIN-COUPLED RECEPTOR 157-RELATED"/>
    <property type="match status" value="1"/>
</dbReference>
<dbReference type="EMBL" id="BRXZ01000170">
    <property type="protein sequence ID" value="GMI06653.1"/>
    <property type="molecule type" value="Genomic_DNA"/>
</dbReference>
<keyword evidence="3 6" id="KW-1133">Transmembrane helix</keyword>
<feature type="transmembrane region" description="Helical" evidence="6">
    <location>
        <begin position="12"/>
        <end position="31"/>
    </location>
</feature>
<feature type="transmembrane region" description="Helical" evidence="6">
    <location>
        <begin position="76"/>
        <end position="100"/>
    </location>
</feature>
<dbReference type="OrthoDB" id="189064at2759"/>
<gene>
    <name evidence="7" type="ORF">TrRE_jg2001</name>
</gene>
<protein>
    <recommendedName>
        <fullName evidence="9">G-protein coupled receptors family 2 profile 2 domain-containing protein</fullName>
    </recommendedName>
</protein>
<evidence type="ECO:0000256" key="3">
    <source>
        <dbReference type="ARBA" id="ARBA00022989"/>
    </source>
</evidence>
<feature type="transmembrane region" description="Helical" evidence="6">
    <location>
        <begin position="164"/>
        <end position="181"/>
    </location>
</feature>
<feature type="transmembrane region" description="Helical" evidence="6">
    <location>
        <begin position="125"/>
        <end position="144"/>
    </location>
</feature>
<keyword evidence="8" id="KW-1185">Reference proteome</keyword>
<dbReference type="GO" id="GO:0007189">
    <property type="term" value="P:adenylate cyclase-activating G protein-coupled receptor signaling pathway"/>
    <property type="evidence" value="ECO:0007669"/>
    <property type="project" value="TreeGrafter"/>
</dbReference>
<evidence type="ECO:0000256" key="6">
    <source>
        <dbReference type="SAM" id="Phobius"/>
    </source>
</evidence>
<proteinExistence type="predicted"/>
<feature type="region of interest" description="Disordered" evidence="5">
    <location>
        <begin position="305"/>
        <end position="344"/>
    </location>
</feature>
<dbReference type="GO" id="GO:0004930">
    <property type="term" value="F:G protein-coupled receptor activity"/>
    <property type="evidence" value="ECO:0007669"/>
    <property type="project" value="TreeGrafter"/>
</dbReference>
<evidence type="ECO:0008006" key="9">
    <source>
        <dbReference type="Google" id="ProtNLM"/>
    </source>
</evidence>
<comment type="subcellular location">
    <subcellularLocation>
        <location evidence="1">Membrane</location>
        <topology evidence="1">Multi-pass membrane protein</topology>
    </subcellularLocation>
</comment>
<feature type="non-terminal residue" evidence="7">
    <location>
        <position position="344"/>
    </location>
</feature>
<evidence type="ECO:0000313" key="7">
    <source>
        <dbReference type="EMBL" id="GMI06653.1"/>
    </source>
</evidence>
<dbReference type="GO" id="GO:0005886">
    <property type="term" value="C:plasma membrane"/>
    <property type="evidence" value="ECO:0007669"/>
    <property type="project" value="TreeGrafter"/>
</dbReference>
<feature type="transmembrane region" description="Helical" evidence="6">
    <location>
        <begin position="228"/>
        <end position="247"/>
    </location>
</feature>
<dbReference type="PANTHER" id="PTHR23112:SF0">
    <property type="entry name" value="TRANSMEMBRANE PROTEIN 116"/>
    <property type="match status" value="1"/>
</dbReference>
<evidence type="ECO:0000313" key="8">
    <source>
        <dbReference type="Proteomes" id="UP001165082"/>
    </source>
</evidence>
<evidence type="ECO:0000256" key="4">
    <source>
        <dbReference type="ARBA" id="ARBA00023136"/>
    </source>
</evidence>
<keyword evidence="2 6" id="KW-0812">Transmembrane</keyword>
<dbReference type="AlphaFoldDB" id="A0A9W7F9Z9"/>
<evidence type="ECO:0000256" key="1">
    <source>
        <dbReference type="ARBA" id="ARBA00004141"/>
    </source>
</evidence>
<feature type="compositionally biased region" description="Gly residues" evidence="5">
    <location>
        <begin position="307"/>
        <end position="317"/>
    </location>
</feature>
<feature type="transmembrane region" description="Helical" evidence="6">
    <location>
        <begin position="43"/>
        <end position="64"/>
    </location>
</feature>
<evidence type="ECO:0000256" key="2">
    <source>
        <dbReference type="ARBA" id="ARBA00022692"/>
    </source>
</evidence>
<evidence type="ECO:0000256" key="5">
    <source>
        <dbReference type="SAM" id="MobiDB-lite"/>
    </source>
</evidence>
<keyword evidence="4 6" id="KW-0472">Membrane</keyword>
<organism evidence="7 8">
    <name type="scientific">Triparma retinervis</name>
    <dbReference type="NCBI Taxonomy" id="2557542"/>
    <lineage>
        <taxon>Eukaryota</taxon>
        <taxon>Sar</taxon>
        <taxon>Stramenopiles</taxon>
        <taxon>Ochrophyta</taxon>
        <taxon>Bolidophyceae</taxon>
        <taxon>Parmales</taxon>
        <taxon>Triparmaceae</taxon>
        <taxon>Triparma</taxon>
    </lineage>
</organism>
<feature type="transmembrane region" description="Helical" evidence="6">
    <location>
        <begin position="267"/>
        <end position="286"/>
    </location>
</feature>
<name>A0A9W7F9Z9_9STRA</name>
<dbReference type="Proteomes" id="UP001165082">
    <property type="component" value="Unassembled WGS sequence"/>
</dbReference>
<dbReference type="Gene3D" id="1.20.1070.10">
    <property type="entry name" value="Rhodopsin 7-helix transmembrane proteins"/>
    <property type="match status" value="1"/>
</dbReference>
<comment type="caution">
    <text evidence="7">The sequence shown here is derived from an EMBL/GenBank/DDBJ whole genome shotgun (WGS) entry which is preliminary data.</text>
</comment>
<sequence length="344" mass="38167">MDTCVDTVHASVTVLTWLSGIMCFLVIVLELNRKSIRQFPGNLPLIFTAVALCFNMSLGVGPTVRFKQVTDFHTSPIWRGVCIAQSAVYQFCGVSTLYWYTTLAHVMHSIIVDHTRVHDLREGRLRFYLWGILIPAVSAAVPWSFGAYEPRTGEIECWIDSPRWQFFCLYLWVFLGAVYGADRSYRIVRVLKRTAYKTGLHARSGQAAGGPRGRTVLHTLKEHLLRQVSFIFLYVIFACINLVYFAWSSLVDRGGEEVGKDPCVLSMLYACNTSLIGAYIALVFGVTRENIKTAKRAWRRVVSSTTGRGGMGGGMEGGTDETGDGRSDLTQPLVGAGERGGEKG</sequence>
<accession>A0A9W7F9Z9</accession>